<gene>
    <name evidence="4" type="ORF">AArc1_0596</name>
    <name evidence="5" type="ORF">AArcMg_0584</name>
</gene>
<feature type="region of interest" description="Disordered" evidence="1">
    <location>
        <begin position="162"/>
        <end position="202"/>
    </location>
</feature>
<keyword evidence="2" id="KW-0812">Transmembrane</keyword>
<evidence type="ECO:0000313" key="4">
    <source>
        <dbReference type="EMBL" id="AXR76940.1"/>
    </source>
</evidence>
<dbReference type="InterPro" id="IPR058421">
    <property type="entry name" value="DUF8108_C"/>
</dbReference>
<feature type="transmembrane region" description="Helical" evidence="2">
    <location>
        <begin position="52"/>
        <end position="75"/>
    </location>
</feature>
<dbReference type="AlphaFoldDB" id="A0A346PM62"/>
<accession>A0A346PM62</accession>
<dbReference type="EMBL" id="CP027033">
    <property type="protein sequence ID" value="AXR80607.1"/>
    <property type="molecule type" value="Genomic_DNA"/>
</dbReference>
<dbReference type="GeneID" id="37641065"/>
<dbReference type="Proteomes" id="UP000258613">
    <property type="component" value="Chromosome"/>
</dbReference>
<keyword evidence="2" id="KW-0472">Membrane</keyword>
<reference evidence="6" key="2">
    <citation type="submission" date="2018-02" db="EMBL/GenBank/DDBJ databases">
        <title>Phenotypic and genomic properties of facultatively anaerobic sulfur-reducing natronoarchaea from hypersaline soda lakes.</title>
        <authorList>
            <person name="Sorokin D.Y."/>
            <person name="Kublanov I.V."/>
            <person name="Roman P."/>
            <person name="Sinninghe Damste J.S."/>
            <person name="Golyshin P.N."/>
            <person name="Rojo D."/>
            <person name="Ciordia S."/>
            <person name="Mena M.D.C."/>
            <person name="Ferrer M."/>
            <person name="Messina E."/>
            <person name="Smedile F."/>
            <person name="La Spada G."/>
            <person name="La Cono V."/>
            <person name="Yakimov M.M."/>
        </authorList>
    </citation>
    <scope>NUCLEOTIDE SEQUENCE [LARGE SCALE GENOMIC DNA]</scope>
    <source>
        <strain evidence="6">AArc-Mg</strain>
    </source>
</reference>
<feature type="transmembrane region" description="Helical" evidence="2">
    <location>
        <begin position="21"/>
        <end position="46"/>
    </location>
</feature>
<name>A0A346PM62_9EURY</name>
<dbReference type="EMBL" id="CP024047">
    <property type="protein sequence ID" value="AXR76940.1"/>
    <property type="molecule type" value="Genomic_DNA"/>
</dbReference>
<evidence type="ECO:0000313" key="6">
    <source>
        <dbReference type="Proteomes" id="UP000258613"/>
    </source>
</evidence>
<feature type="compositionally biased region" description="Polar residues" evidence="1">
    <location>
        <begin position="174"/>
        <end position="183"/>
    </location>
</feature>
<dbReference type="Pfam" id="PF26413">
    <property type="entry name" value="DUF8108"/>
    <property type="match status" value="1"/>
</dbReference>
<organism evidence="5 6">
    <name type="scientific">Natrarchaeobaculum sulfurireducens</name>
    <dbReference type="NCBI Taxonomy" id="2044521"/>
    <lineage>
        <taxon>Archaea</taxon>
        <taxon>Methanobacteriati</taxon>
        <taxon>Methanobacteriota</taxon>
        <taxon>Stenosarchaea group</taxon>
        <taxon>Halobacteria</taxon>
        <taxon>Halobacteriales</taxon>
        <taxon>Natrialbaceae</taxon>
        <taxon>Natrarchaeobaculum</taxon>
    </lineage>
</organism>
<evidence type="ECO:0000259" key="3">
    <source>
        <dbReference type="Pfam" id="PF26413"/>
    </source>
</evidence>
<feature type="domain" description="DUF8108" evidence="3">
    <location>
        <begin position="84"/>
        <end position="154"/>
    </location>
</feature>
<proteinExistence type="predicted"/>
<sequence length="202" mass="21995">MTSNRDPPSGAVALADSVSELLYGVAGWLLVLLGLALGVTSLRVLLEVGLTAGGVLGATVLFVLAFLTVAFGVFVNPRFRRRLDRRHAPSQFGRVRSVDQRVVRPEEECHERCVACRSRVDAGAVRRYREEFALAGVPIYTSSVGYNHYCLECATAEFLGSDLEAEPADDPSGRPSSDTQPTDSPARETNADERIRERDRSG</sequence>
<evidence type="ECO:0000256" key="2">
    <source>
        <dbReference type="SAM" id="Phobius"/>
    </source>
</evidence>
<evidence type="ECO:0000313" key="5">
    <source>
        <dbReference type="EMBL" id="AXR80607.1"/>
    </source>
</evidence>
<evidence type="ECO:0000256" key="1">
    <source>
        <dbReference type="SAM" id="MobiDB-lite"/>
    </source>
</evidence>
<evidence type="ECO:0000313" key="7">
    <source>
        <dbReference type="Proteomes" id="UP000258707"/>
    </source>
</evidence>
<reference evidence="7" key="1">
    <citation type="submission" date="2017-10" db="EMBL/GenBank/DDBJ databases">
        <title>Phenotypic and genomic properties of facultatively anaerobic sulfur-reducing natronoarchaea from hypersaline soda lakes.</title>
        <authorList>
            <person name="Sorokin D.Y."/>
            <person name="Kublanov I.V."/>
            <person name="Roman P."/>
            <person name="Sinninghe Damste J.S."/>
            <person name="Golyshin P.N."/>
            <person name="Rojo D."/>
            <person name="Ciordia S."/>
            <person name="Mena Md.C."/>
            <person name="Ferrer M."/>
            <person name="Messina E."/>
            <person name="Smedile F."/>
            <person name="La Spada G."/>
            <person name="La Cono V."/>
            <person name="Yakimov M.M."/>
        </authorList>
    </citation>
    <scope>NUCLEOTIDE SEQUENCE [LARGE SCALE GENOMIC DNA]</scope>
    <source>
        <strain evidence="7">AArc1</strain>
    </source>
</reference>
<reference evidence="5" key="3">
    <citation type="journal article" date="2019" name="Int. J. Syst. Evol. Microbiol.">
        <title>Natronolimnobius sulfurireducens sp. nov. and Halalkaliarchaeum desulfuricum gen. nov., sp. nov., the first sulfur-respiring alkaliphilic haloarchaea from hypersaline alkaline lakes.</title>
        <authorList>
            <person name="Sorokin D.Y."/>
            <person name="Yakimov M."/>
            <person name="Messina E."/>
            <person name="Merkel A.Y."/>
            <person name="Bale N.J."/>
            <person name="Sinninghe Damste J.S."/>
        </authorList>
    </citation>
    <scope>NUCLEOTIDE SEQUENCE</scope>
    <source>
        <strain evidence="5">AArc-Mg</strain>
        <strain evidence="4">AArc1</strain>
    </source>
</reference>
<keyword evidence="2" id="KW-1133">Transmembrane helix</keyword>
<protein>
    <recommendedName>
        <fullName evidence="3">DUF8108 domain-containing protein</fullName>
    </recommendedName>
</protein>
<keyword evidence="6" id="KW-1185">Reference proteome</keyword>
<dbReference type="KEGG" id="nan:AArc1_0596"/>
<dbReference type="Proteomes" id="UP000258707">
    <property type="component" value="Chromosome"/>
</dbReference>
<feature type="compositionally biased region" description="Basic and acidic residues" evidence="1">
    <location>
        <begin position="185"/>
        <end position="202"/>
    </location>
</feature>
<dbReference type="KEGG" id="nag:AArcMg_0584"/>
<accession>A0A346PBP5</accession>
<dbReference type="RefSeq" id="WP_228442385.1">
    <property type="nucleotide sequence ID" value="NZ_CP024047.1"/>
</dbReference>